<organism evidence="2 3">
    <name type="scientific">Enemella evansiae</name>
    <dbReference type="NCBI Taxonomy" id="2016499"/>
    <lineage>
        <taxon>Bacteria</taxon>
        <taxon>Bacillati</taxon>
        <taxon>Actinomycetota</taxon>
        <taxon>Actinomycetes</taxon>
        <taxon>Propionibacteriales</taxon>
        <taxon>Propionibacteriaceae</taxon>
        <taxon>Enemella</taxon>
    </lineage>
</organism>
<accession>A0A255GT08</accession>
<reference evidence="2 3" key="1">
    <citation type="submission" date="2017-07" db="EMBL/GenBank/DDBJ databases">
        <title>Draft whole genome sequences of clinical Proprionibacteriaceae strains.</title>
        <authorList>
            <person name="Bernier A.-M."/>
            <person name="Bernard K."/>
            <person name="Domingo M.-C."/>
        </authorList>
    </citation>
    <scope>NUCLEOTIDE SEQUENCE [LARGE SCALE GENOMIC DNA]</scope>
    <source>
        <strain evidence="2 3">NML 030167</strain>
    </source>
</reference>
<dbReference type="Proteomes" id="UP000215896">
    <property type="component" value="Unassembled WGS sequence"/>
</dbReference>
<sequence length="175" mass="18528">MTRWKLVAALAAVAAVVIASVIVLLVGSGRQAATPPPAPPPVRIDPPTQGTAAPTAAPTSLGEERPMPGDQTAQVEVANAYMDAFLRPGTPAEREARLKDLATPNDLVLAKQVANERLPNAKRKTSAALDPGVARANEAYAHVQLTDDTWWGMGLVKDLTAPKGWRVSFLEKEGH</sequence>
<feature type="region of interest" description="Disordered" evidence="1">
    <location>
        <begin position="30"/>
        <end position="68"/>
    </location>
</feature>
<evidence type="ECO:0000313" key="3">
    <source>
        <dbReference type="Proteomes" id="UP000215896"/>
    </source>
</evidence>
<feature type="compositionally biased region" description="Low complexity" evidence="1">
    <location>
        <begin position="45"/>
        <end position="59"/>
    </location>
</feature>
<protein>
    <submittedName>
        <fullName evidence="2">Uncharacterized protein</fullName>
    </submittedName>
</protein>
<proteinExistence type="predicted"/>
<name>A0A255GT08_9ACTN</name>
<gene>
    <name evidence="2" type="ORF">CGZ94_02665</name>
</gene>
<evidence type="ECO:0000313" key="2">
    <source>
        <dbReference type="EMBL" id="OYO17796.1"/>
    </source>
</evidence>
<comment type="caution">
    <text evidence="2">The sequence shown here is derived from an EMBL/GenBank/DDBJ whole genome shotgun (WGS) entry which is preliminary data.</text>
</comment>
<dbReference type="RefSeq" id="WP_094402747.1">
    <property type="nucleotide sequence ID" value="NZ_NMVL01000022.1"/>
</dbReference>
<dbReference type="EMBL" id="NMVO01000001">
    <property type="protein sequence ID" value="OYO17796.1"/>
    <property type="molecule type" value="Genomic_DNA"/>
</dbReference>
<keyword evidence="3" id="KW-1185">Reference proteome</keyword>
<evidence type="ECO:0000256" key="1">
    <source>
        <dbReference type="SAM" id="MobiDB-lite"/>
    </source>
</evidence>
<feature type="compositionally biased region" description="Pro residues" evidence="1">
    <location>
        <begin position="34"/>
        <end position="44"/>
    </location>
</feature>
<dbReference type="AlphaFoldDB" id="A0A255GT08"/>